<protein>
    <submittedName>
        <fullName evidence="1">Uncharacterized protein</fullName>
    </submittedName>
</protein>
<accession>A0A0L0HD05</accession>
<dbReference type="RefSeq" id="XP_016606926.1">
    <property type="nucleotide sequence ID" value="XM_016754058.1"/>
</dbReference>
<keyword evidence="2" id="KW-1185">Reference proteome</keyword>
<dbReference type="EMBL" id="KQ257459">
    <property type="protein sequence ID" value="KNC98886.1"/>
    <property type="molecule type" value="Genomic_DNA"/>
</dbReference>
<gene>
    <name evidence="1" type="ORF">SPPG_05853</name>
</gene>
<evidence type="ECO:0000313" key="1">
    <source>
        <dbReference type="EMBL" id="KNC98886.1"/>
    </source>
</evidence>
<evidence type="ECO:0000313" key="2">
    <source>
        <dbReference type="Proteomes" id="UP000053201"/>
    </source>
</evidence>
<dbReference type="GeneID" id="27689197"/>
<organism evidence="1 2">
    <name type="scientific">Spizellomyces punctatus (strain DAOM BR117)</name>
    <dbReference type="NCBI Taxonomy" id="645134"/>
    <lineage>
        <taxon>Eukaryota</taxon>
        <taxon>Fungi</taxon>
        <taxon>Fungi incertae sedis</taxon>
        <taxon>Chytridiomycota</taxon>
        <taxon>Chytridiomycota incertae sedis</taxon>
        <taxon>Chytridiomycetes</taxon>
        <taxon>Spizellomycetales</taxon>
        <taxon>Spizellomycetaceae</taxon>
        <taxon>Spizellomyces</taxon>
    </lineage>
</organism>
<dbReference type="Proteomes" id="UP000053201">
    <property type="component" value="Unassembled WGS sequence"/>
</dbReference>
<reference evidence="1 2" key="1">
    <citation type="submission" date="2009-08" db="EMBL/GenBank/DDBJ databases">
        <title>The Genome Sequence of Spizellomyces punctatus strain DAOM BR117.</title>
        <authorList>
            <consortium name="The Broad Institute Genome Sequencing Platform"/>
            <person name="Russ C."/>
            <person name="Cuomo C."/>
            <person name="Shea T."/>
            <person name="Young S.K."/>
            <person name="Zeng Q."/>
            <person name="Koehrsen M."/>
            <person name="Haas B."/>
            <person name="Borodovsky M."/>
            <person name="Guigo R."/>
            <person name="Alvarado L."/>
            <person name="Berlin A."/>
            <person name="Bochicchio J."/>
            <person name="Borenstein D."/>
            <person name="Chapman S."/>
            <person name="Chen Z."/>
            <person name="Engels R."/>
            <person name="Freedman E."/>
            <person name="Gellesch M."/>
            <person name="Goldberg J."/>
            <person name="Griggs A."/>
            <person name="Gujja S."/>
            <person name="Heiman D."/>
            <person name="Hepburn T."/>
            <person name="Howarth C."/>
            <person name="Jen D."/>
            <person name="Larson L."/>
            <person name="Lewis B."/>
            <person name="Mehta T."/>
            <person name="Park D."/>
            <person name="Pearson M."/>
            <person name="Roberts A."/>
            <person name="Saif S."/>
            <person name="Shenoy N."/>
            <person name="Sisk P."/>
            <person name="Stolte C."/>
            <person name="Sykes S."/>
            <person name="Thomson T."/>
            <person name="Walk T."/>
            <person name="White J."/>
            <person name="Yandava C."/>
            <person name="Burger G."/>
            <person name="Gray M.W."/>
            <person name="Holland P.W.H."/>
            <person name="King N."/>
            <person name="Lang F.B.F."/>
            <person name="Roger A.J."/>
            <person name="Ruiz-Trillo I."/>
            <person name="Lander E."/>
            <person name="Nusbaum C."/>
        </authorList>
    </citation>
    <scope>NUCLEOTIDE SEQUENCE [LARGE SCALE GENOMIC DNA]</scope>
    <source>
        <strain evidence="1 2">DAOM BR117</strain>
    </source>
</reference>
<dbReference type="InParanoid" id="A0A0L0HD05"/>
<proteinExistence type="predicted"/>
<sequence length="310" mass="35198">MSVGDPTVSPFLDAFKFLETIEKDLGDDNLFTQFLELLPVFATHAAKESEELQTQLVPAIHPFLANSSSAIFATFETLAELVKHQPGFSDGFTRLVESYWVQAHVRAILTLAGFGEDVFRGYITALQLGAPNAEHQDIMRRIWNWFEANVDARTLGKLRIAFLQEEVAQSMGMDFETMAKAQTTIADDELYHDVLNYLVMSQSQNISWYQIFDMIRSVVLRRKPAVWEELDAILSDWRIASAEEFLSKARDIIEDDEFYAEFSAQYIADSDETMNSLETITDDDLLVDQLKKLQISAASPRPQGPRRPVI</sequence>
<dbReference type="OrthoDB" id="2156793at2759"/>
<name>A0A0L0HD05_SPIPD</name>
<dbReference type="AlphaFoldDB" id="A0A0L0HD05"/>
<dbReference type="VEuPathDB" id="FungiDB:SPPG_05853"/>
<dbReference type="eggNOG" id="ENOG502SGTN">
    <property type="taxonomic scope" value="Eukaryota"/>
</dbReference>